<feature type="region of interest" description="Disordered" evidence="1">
    <location>
        <begin position="299"/>
        <end position="643"/>
    </location>
</feature>
<evidence type="ECO:0000259" key="2">
    <source>
        <dbReference type="Pfam" id="PF25547"/>
    </source>
</evidence>
<feature type="compositionally biased region" description="Pro residues" evidence="1">
    <location>
        <begin position="790"/>
        <end position="827"/>
    </location>
</feature>
<dbReference type="RefSeq" id="WP_014988262.1">
    <property type="nucleotide sequence ID" value="NC_018681.1"/>
</dbReference>
<organism evidence="3 4">
    <name type="scientific">Nocardia brasiliensis (strain ATCC 700358 / HUJEG-1)</name>
    <dbReference type="NCBI Taxonomy" id="1133849"/>
    <lineage>
        <taxon>Bacteria</taxon>
        <taxon>Bacillati</taxon>
        <taxon>Actinomycetota</taxon>
        <taxon>Actinomycetes</taxon>
        <taxon>Mycobacteriales</taxon>
        <taxon>Nocardiaceae</taxon>
        <taxon>Nocardia</taxon>
    </lineage>
</organism>
<feature type="compositionally biased region" description="Polar residues" evidence="1">
    <location>
        <begin position="445"/>
        <end position="460"/>
    </location>
</feature>
<dbReference type="AlphaFoldDB" id="K0EZL5"/>
<feature type="domain" description="Outer membrane channel protein CpnT-like N-terminal" evidence="2">
    <location>
        <begin position="3"/>
        <end position="138"/>
    </location>
</feature>
<dbReference type="KEGG" id="nbr:O3I_037330"/>
<dbReference type="eggNOG" id="COG5295">
    <property type="taxonomic scope" value="Bacteria"/>
</dbReference>
<proteinExistence type="predicted"/>
<feature type="compositionally biased region" description="Gly residues" evidence="1">
    <location>
        <begin position="416"/>
        <end position="425"/>
    </location>
</feature>
<keyword evidence="4" id="KW-1185">Reference proteome</keyword>
<feature type="compositionally biased region" description="Low complexity" evidence="1">
    <location>
        <begin position="935"/>
        <end position="945"/>
    </location>
</feature>
<dbReference type="Proteomes" id="UP000006304">
    <property type="component" value="Chromosome"/>
</dbReference>
<dbReference type="STRING" id="1133849.O3I_037330"/>
<accession>K0EZL5</accession>
<feature type="region of interest" description="Disordered" evidence="1">
    <location>
        <begin position="701"/>
        <end position="962"/>
    </location>
</feature>
<gene>
    <name evidence="3" type="ORF">O3I_037330</name>
</gene>
<evidence type="ECO:0000313" key="4">
    <source>
        <dbReference type="Proteomes" id="UP000006304"/>
    </source>
</evidence>
<dbReference type="eggNOG" id="COG3266">
    <property type="taxonomic scope" value="Bacteria"/>
</dbReference>
<feature type="compositionally biased region" description="Gly residues" evidence="1">
    <location>
        <begin position="384"/>
        <end position="408"/>
    </location>
</feature>
<dbReference type="EMBL" id="CP003876">
    <property type="protein sequence ID" value="AFU05413.1"/>
    <property type="molecule type" value="Genomic_DNA"/>
</dbReference>
<reference evidence="3 4" key="1">
    <citation type="journal article" date="2012" name="J. Bacteriol.">
        <title>Complete genome sequence of Nocardia brasiliensis HUJEG-1.</title>
        <authorList>
            <person name="Vera-Cabrera L."/>
            <person name="Ortiz-Lopez R."/>
            <person name="Elizondo-Gonzalez R."/>
            <person name="Perez-Maya A.A."/>
            <person name="Ocampo-Candiani J."/>
        </authorList>
    </citation>
    <scope>NUCLEOTIDE SEQUENCE [LARGE SCALE GENOMIC DNA]</scope>
    <source>
        <strain evidence="4">ATCC 700358</strain>
    </source>
</reference>
<feature type="compositionally biased region" description="Pro residues" evidence="1">
    <location>
        <begin position="906"/>
        <end position="925"/>
    </location>
</feature>
<name>K0EZL5_NOCB7</name>
<feature type="compositionally biased region" description="Polar residues" evidence="1">
    <location>
        <begin position="953"/>
        <end position="962"/>
    </location>
</feature>
<protein>
    <recommendedName>
        <fullName evidence="2">Outer membrane channel protein CpnT-like N-terminal domain-containing protein</fullName>
    </recommendedName>
</protein>
<dbReference type="InterPro" id="IPR057746">
    <property type="entry name" value="CpnT-like_N"/>
</dbReference>
<dbReference type="Pfam" id="PF25547">
    <property type="entry name" value="WXG100_2"/>
    <property type="match status" value="1"/>
</dbReference>
<dbReference type="HOGENOM" id="CLU_307331_0_0_11"/>
<feature type="compositionally biased region" description="Pro residues" evidence="1">
    <location>
        <begin position="837"/>
        <end position="855"/>
    </location>
</feature>
<feature type="compositionally biased region" description="Low complexity" evidence="1">
    <location>
        <begin position="336"/>
        <end position="347"/>
    </location>
</feature>
<evidence type="ECO:0000313" key="3">
    <source>
        <dbReference type="EMBL" id="AFU05413.1"/>
    </source>
</evidence>
<sequence length="962" mass="97325">MSITLPSELHWLGWVAGSDWPDGDEDKMWAIAADWRGAAREIRRLLPDLASAEHATIRAYPWGEGIEAMTAALGELAHGPESLEQLADILEQVAESADALGAEIEYTKILVISSLAMLAFEIAAAWVFPPTAPLVEAAAIGVTRLAVRLLGQRAVSAIARFAAKTGLAALAKFSAKHIVFSTVLGAGQDLAIQGYQVGAGHRKDIDWNRVGTTAYTAAAAGAVGGPAGGLLGKAAGKVPGGRITNGLKGAAVGAGAGMIGAVGAWGVGGIANGWTWDPRMLTGGAAYGVLVGGSKGIRHSSAGRGPGATNFRGPERGVFGRDGGAVSRLGDGGDGSAARPGAGSDGSPPRPAAADRSRPSVGGEGGSTRSNGGSTGATVRTGAGDVGSVGATAGGDGSSVRSGFGGDGSTARPGMADGGGAGRQGGVQETHAGAAPVGAVDSRAVSGSTEHQAQSDSPRSFPSDEARSRSIAASAPEPGSPRAGAPETAASQSDSRSGAHPAQSEAGQNIVAGPKNGAESQSGAPEIRTAREEQAQSAGEQRGASDVNRAGEPRSAQSGEPTDSRGAQAVPGEQTPDRGHTPKRAMSDGGEVGAGQGASSEVGHGSSGTEKVGGAEVPDSVRAQLRELGVDPEGMSPEQMRGAANDAFARRMGVFVDRTLALEGAGLRPSELMVQRRELQTQINEFMQQRRELHAELDRYRSAAAPSAAPQTPPNHAATPSTTPQPTPNHAARPHPTSPPPDTRLHAQAATEPADTTSKIPYTPRYFAVPPIPEFTAATPPDDSIWNAPNPHPEPTPTPKPTPPTPAPAPAATPEPAHAPTPAPAPTPASEAEPARTPAPTPEPPLAPAPMPTPEACPDAEPTPTLVPELHPGHVPLPMPAPESHLNVEPTPPTLAPSPTFVGNPQPTPTPVPEPHLECEPPPSVLGPALEPRLELLPESESMPPTLAPNPDPASSSCQDSG</sequence>
<feature type="compositionally biased region" description="Low complexity" evidence="1">
    <location>
        <begin position="367"/>
        <end position="378"/>
    </location>
</feature>
<evidence type="ECO:0000256" key="1">
    <source>
        <dbReference type="SAM" id="MobiDB-lite"/>
    </source>
</evidence>